<proteinExistence type="predicted"/>
<name>A0A6J6Q0X4_9ZZZZ</name>
<dbReference type="AlphaFoldDB" id="A0A6J6Q0X4"/>
<evidence type="ECO:0000313" key="1">
    <source>
        <dbReference type="EMBL" id="CAB4702705.1"/>
    </source>
</evidence>
<dbReference type="EMBL" id="CAEZXZ010000070">
    <property type="protein sequence ID" value="CAB4702705.1"/>
    <property type="molecule type" value="Genomic_DNA"/>
</dbReference>
<organism evidence="1">
    <name type="scientific">freshwater metagenome</name>
    <dbReference type="NCBI Taxonomy" id="449393"/>
    <lineage>
        <taxon>unclassified sequences</taxon>
        <taxon>metagenomes</taxon>
        <taxon>ecological metagenomes</taxon>
    </lineage>
</organism>
<gene>
    <name evidence="1" type="ORF">UFOPK2625_00590</name>
</gene>
<protein>
    <submittedName>
        <fullName evidence="1">Unannotated protein</fullName>
    </submittedName>
</protein>
<sequence length="123" mass="13732">MVADSRSPDSAHLWHVTLTVAGAPVSEIEIRAALERLGHEHPFLLSGRFAVDRAEVRYWEEATDVGEAVTMSVQLWDEHLESAQLPAWQAVGVEVISQDTFHRRGRFHNEQPGPLAAGRLLPF</sequence>
<accession>A0A6J6Q0X4</accession>
<reference evidence="1" key="1">
    <citation type="submission" date="2020-05" db="EMBL/GenBank/DDBJ databases">
        <authorList>
            <person name="Chiriac C."/>
            <person name="Salcher M."/>
            <person name="Ghai R."/>
            <person name="Kavagutti S V."/>
        </authorList>
    </citation>
    <scope>NUCLEOTIDE SEQUENCE</scope>
</reference>